<dbReference type="GO" id="GO:0055085">
    <property type="term" value="P:transmembrane transport"/>
    <property type="evidence" value="ECO:0007669"/>
    <property type="project" value="InterPro"/>
</dbReference>
<protein>
    <submittedName>
        <fullName evidence="8">Manganese transport system membrane protein MntB</fullName>
    </submittedName>
</protein>
<dbReference type="SUPFAM" id="SSF81345">
    <property type="entry name" value="ABC transporter involved in vitamin B12 uptake, BtuC"/>
    <property type="match status" value="1"/>
</dbReference>
<organism evidence="8 9">
    <name type="scientific">Trueperella bernardiae</name>
    <dbReference type="NCBI Taxonomy" id="59561"/>
    <lineage>
        <taxon>Bacteria</taxon>
        <taxon>Bacillati</taxon>
        <taxon>Actinomycetota</taxon>
        <taxon>Actinomycetes</taxon>
        <taxon>Actinomycetales</taxon>
        <taxon>Actinomycetaceae</taxon>
        <taxon>Trueperella</taxon>
    </lineage>
</organism>
<dbReference type="RefSeq" id="WP_070808058.1">
    <property type="nucleotide sequence ID" value="NZ_LNIZ01000005.1"/>
</dbReference>
<dbReference type="InterPro" id="IPR037294">
    <property type="entry name" value="ABC_BtuC-like"/>
</dbReference>
<evidence type="ECO:0000256" key="4">
    <source>
        <dbReference type="ARBA" id="ARBA00022989"/>
    </source>
</evidence>
<dbReference type="AlphaFoldDB" id="A0A0W1KK17"/>
<dbReference type="OrthoDB" id="1016457at2"/>
<feature type="transmembrane region" description="Helical" evidence="7">
    <location>
        <begin position="205"/>
        <end position="225"/>
    </location>
</feature>
<comment type="caution">
    <text evidence="8">The sequence shown here is derived from an EMBL/GenBank/DDBJ whole genome shotgun (WGS) entry which is preliminary data.</text>
</comment>
<feature type="transmembrane region" description="Helical" evidence="7">
    <location>
        <begin position="58"/>
        <end position="75"/>
    </location>
</feature>
<gene>
    <name evidence="8" type="primary">mntB_3</name>
    <name evidence="8" type="ORF">AQZ59_01314</name>
</gene>
<name>A0A0W1KK17_9ACTO</name>
<dbReference type="STRING" id="59561.AQZ59_01314"/>
<dbReference type="Gene3D" id="1.10.3470.10">
    <property type="entry name" value="ABC transporter involved in vitamin B12 uptake, BtuC"/>
    <property type="match status" value="1"/>
</dbReference>
<evidence type="ECO:0000256" key="6">
    <source>
        <dbReference type="RuleBase" id="RU003943"/>
    </source>
</evidence>
<keyword evidence="9" id="KW-1185">Reference proteome</keyword>
<feature type="transmembrane region" description="Helical" evidence="7">
    <location>
        <begin position="232"/>
        <end position="254"/>
    </location>
</feature>
<evidence type="ECO:0000256" key="3">
    <source>
        <dbReference type="ARBA" id="ARBA00022692"/>
    </source>
</evidence>
<dbReference type="InterPro" id="IPR001626">
    <property type="entry name" value="ABC_TroCD"/>
</dbReference>
<evidence type="ECO:0000256" key="5">
    <source>
        <dbReference type="ARBA" id="ARBA00023136"/>
    </source>
</evidence>
<accession>A0A0W1KK17</accession>
<dbReference type="Pfam" id="PF00950">
    <property type="entry name" value="ABC-3"/>
    <property type="match status" value="1"/>
</dbReference>
<dbReference type="PANTHER" id="PTHR30477">
    <property type="entry name" value="ABC-TRANSPORTER METAL-BINDING PROTEIN"/>
    <property type="match status" value="1"/>
</dbReference>
<sequence>MTFILSVLLLSLTTAITCALPGTFLVLRGQSMLVDALSHAVLPGIVIGAIVSGSTHSPLMTLIATACGLIVVVGADKLKGSGLLAGDANQGAIFPALFALGVLLLSTRLSNVHICTDTVLVGDLNLMALPSEHLLVGRLDLGPNMMWLLLGVAAVNVAFMVVTYRVLQASTFDRDFAVVSGMPVKIVDTVFMILVALTVVAAFNVAGAILVIALMVVPAATALLFSRSLKTMLAASLGVAVASAVAGFLIAWLADVPTTPTMAFVDGVIFVVLMYLRAARENRARKVAEGGVFEELAESRGLRL</sequence>
<evidence type="ECO:0000256" key="2">
    <source>
        <dbReference type="ARBA" id="ARBA00008034"/>
    </source>
</evidence>
<evidence type="ECO:0000256" key="1">
    <source>
        <dbReference type="ARBA" id="ARBA00004141"/>
    </source>
</evidence>
<feature type="transmembrane region" description="Helical" evidence="7">
    <location>
        <begin position="145"/>
        <end position="164"/>
    </location>
</feature>
<reference evidence="8 9" key="1">
    <citation type="submission" date="2015-11" db="EMBL/GenBank/DDBJ databases">
        <title>Draft Genome Sequence of the Type Strain Trueperella bernardiae LCDC 89-0504T, Isolated from Blood Culture.</title>
        <authorList>
            <person name="Bernier A.-M."/>
            <person name="Bernard K."/>
        </authorList>
    </citation>
    <scope>NUCLEOTIDE SEQUENCE [LARGE SCALE GENOMIC DNA]</scope>
    <source>
        <strain evidence="8 9">LCDC 89-0504</strain>
    </source>
</reference>
<evidence type="ECO:0000313" key="8">
    <source>
        <dbReference type="EMBL" id="KTF03984.1"/>
    </source>
</evidence>
<proteinExistence type="inferred from homology"/>
<keyword evidence="4 7" id="KW-1133">Transmembrane helix</keyword>
<dbReference type="PANTHER" id="PTHR30477:SF0">
    <property type="entry name" value="METAL TRANSPORT SYSTEM MEMBRANE PROTEIN TM_0125-RELATED"/>
    <property type="match status" value="1"/>
</dbReference>
<comment type="similarity">
    <text evidence="2 6">Belongs to the ABC-3 integral membrane protein family.</text>
</comment>
<keyword evidence="3 6" id="KW-0812">Transmembrane</keyword>
<feature type="transmembrane region" description="Helical" evidence="7">
    <location>
        <begin position="260"/>
        <end position="276"/>
    </location>
</feature>
<dbReference type="EMBL" id="LNIZ01000005">
    <property type="protein sequence ID" value="KTF03984.1"/>
    <property type="molecule type" value="Genomic_DNA"/>
</dbReference>
<feature type="transmembrane region" description="Helical" evidence="7">
    <location>
        <begin position="176"/>
        <end position="199"/>
    </location>
</feature>
<evidence type="ECO:0000313" key="9">
    <source>
        <dbReference type="Proteomes" id="UP000054404"/>
    </source>
</evidence>
<dbReference type="Proteomes" id="UP000054404">
    <property type="component" value="Unassembled WGS sequence"/>
</dbReference>
<keyword evidence="5 7" id="KW-0472">Membrane</keyword>
<dbReference type="PATRIC" id="fig|59561.3.peg.1306"/>
<keyword evidence="6" id="KW-0813">Transport</keyword>
<comment type="subcellular location">
    <subcellularLocation>
        <location evidence="6">Cell membrane</location>
        <topology evidence="6">Multi-pass membrane protein</topology>
    </subcellularLocation>
    <subcellularLocation>
        <location evidence="1">Membrane</location>
        <topology evidence="1">Multi-pass membrane protein</topology>
    </subcellularLocation>
</comment>
<evidence type="ECO:0000256" key="7">
    <source>
        <dbReference type="SAM" id="Phobius"/>
    </source>
</evidence>
<dbReference type="GO" id="GO:0043190">
    <property type="term" value="C:ATP-binding cassette (ABC) transporter complex"/>
    <property type="evidence" value="ECO:0007669"/>
    <property type="project" value="InterPro"/>
</dbReference>